<dbReference type="InterPro" id="IPR027417">
    <property type="entry name" value="P-loop_NTPase"/>
</dbReference>
<name>A0ABD0UG53_DENTH</name>
<evidence type="ECO:0000256" key="3">
    <source>
        <dbReference type="RuleBase" id="RU361155"/>
    </source>
</evidence>
<gene>
    <name evidence="5" type="ORF">M5K25_020215</name>
</gene>
<dbReference type="GO" id="GO:0016740">
    <property type="term" value="F:transferase activity"/>
    <property type="evidence" value="ECO:0007669"/>
    <property type="project" value="UniProtKB-KW"/>
</dbReference>
<evidence type="ECO:0000313" key="5">
    <source>
        <dbReference type="EMBL" id="KAL0909356.1"/>
    </source>
</evidence>
<dbReference type="EC" id="2.8.2.-" evidence="3"/>
<sequence length="347" mass="40103">MSSQKDEEMFSNPYFMECYHTPKTKEQKVNELRARQHHEEEISSLPMHEGWRYLPLRLYKGFWFPEIILPGVLSLRHHLRPTSSDTFLVSFPKSGTTWLKALAFAINTRNPDLLLSRHPQDCSPTLEGFFAGPNVPDLDALPSPRLLSTHIPYSVLPKSVHDSPCRIIYLCREPKDTLVSSYHFFGRIDRPEAAPQPMPFLEVVELFCMGLSMYGPIWEHQLEYWQVSQSQPDKVLFLKYEDMKADPEANVRRMAEFMGRPFSAEEEMNGMVGEIVRLCSFEKLSRLEVNKVGVRGKAFGFAVKNSSFFRNGKVGDWREHLTKEMAKKLDDITRARLYQSGLTYSNS</sequence>
<dbReference type="Gene3D" id="3.40.50.300">
    <property type="entry name" value="P-loop containing nucleotide triphosphate hydrolases"/>
    <property type="match status" value="1"/>
</dbReference>
<evidence type="ECO:0000313" key="6">
    <source>
        <dbReference type="Proteomes" id="UP001552299"/>
    </source>
</evidence>
<reference evidence="5 6" key="1">
    <citation type="journal article" date="2024" name="Plant Biotechnol. J.">
        <title>Dendrobium thyrsiflorum genome and its molecular insights into genes involved in important horticultural traits.</title>
        <authorList>
            <person name="Chen B."/>
            <person name="Wang J.Y."/>
            <person name="Zheng P.J."/>
            <person name="Li K.L."/>
            <person name="Liang Y.M."/>
            <person name="Chen X.F."/>
            <person name="Zhang C."/>
            <person name="Zhao X."/>
            <person name="He X."/>
            <person name="Zhang G.Q."/>
            <person name="Liu Z.J."/>
            <person name="Xu Q."/>
        </authorList>
    </citation>
    <scope>NUCLEOTIDE SEQUENCE [LARGE SCALE GENOMIC DNA]</scope>
    <source>
        <strain evidence="5">GZMU011</strain>
    </source>
</reference>
<keyword evidence="2 3" id="KW-0808">Transferase</keyword>
<evidence type="ECO:0000259" key="4">
    <source>
        <dbReference type="Pfam" id="PF00685"/>
    </source>
</evidence>
<accession>A0ABD0UG53</accession>
<protein>
    <recommendedName>
        <fullName evidence="3">Sulfotransferase</fullName>
        <ecNumber evidence="3">2.8.2.-</ecNumber>
    </recommendedName>
</protein>
<dbReference type="AlphaFoldDB" id="A0ABD0UG53"/>
<dbReference type="EMBL" id="JANQDX010000016">
    <property type="protein sequence ID" value="KAL0909356.1"/>
    <property type="molecule type" value="Genomic_DNA"/>
</dbReference>
<evidence type="ECO:0000256" key="1">
    <source>
        <dbReference type="ARBA" id="ARBA00005771"/>
    </source>
</evidence>
<keyword evidence="6" id="KW-1185">Reference proteome</keyword>
<organism evidence="5 6">
    <name type="scientific">Dendrobium thyrsiflorum</name>
    <name type="common">Pinecone-like raceme dendrobium</name>
    <name type="synonym">Orchid</name>
    <dbReference type="NCBI Taxonomy" id="117978"/>
    <lineage>
        <taxon>Eukaryota</taxon>
        <taxon>Viridiplantae</taxon>
        <taxon>Streptophyta</taxon>
        <taxon>Embryophyta</taxon>
        <taxon>Tracheophyta</taxon>
        <taxon>Spermatophyta</taxon>
        <taxon>Magnoliopsida</taxon>
        <taxon>Liliopsida</taxon>
        <taxon>Asparagales</taxon>
        <taxon>Orchidaceae</taxon>
        <taxon>Epidendroideae</taxon>
        <taxon>Malaxideae</taxon>
        <taxon>Dendrobiinae</taxon>
        <taxon>Dendrobium</taxon>
    </lineage>
</organism>
<dbReference type="InterPro" id="IPR000863">
    <property type="entry name" value="Sulfotransferase_dom"/>
</dbReference>
<dbReference type="PANTHER" id="PTHR11783">
    <property type="entry name" value="SULFOTRANSFERASE SULT"/>
    <property type="match status" value="1"/>
</dbReference>
<dbReference type="SUPFAM" id="SSF52540">
    <property type="entry name" value="P-loop containing nucleoside triphosphate hydrolases"/>
    <property type="match status" value="1"/>
</dbReference>
<feature type="domain" description="Sulfotransferase" evidence="4">
    <location>
        <begin position="84"/>
        <end position="341"/>
    </location>
</feature>
<comment type="caution">
    <text evidence="5">The sequence shown here is derived from an EMBL/GenBank/DDBJ whole genome shotgun (WGS) entry which is preliminary data.</text>
</comment>
<dbReference type="Proteomes" id="UP001552299">
    <property type="component" value="Unassembled WGS sequence"/>
</dbReference>
<proteinExistence type="inferred from homology"/>
<dbReference type="Pfam" id="PF00685">
    <property type="entry name" value="Sulfotransfer_1"/>
    <property type="match status" value="1"/>
</dbReference>
<comment type="similarity">
    <text evidence="1 3">Belongs to the sulfotransferase 1 family.</text>
</comment>
<evidence type="ECO:0000256" key="2">
    <source>
        <dbReference type="ARBA" id="ARBA00022679"/>
    </source>
</evidence>